<feature type="region of interest" description="Disordered" evidence="1">
    <location>
        <begin position="354"/>
        <end position="421"/>
    </location>
</feature>
<keyword evidence="4" id="KW-1185">Reference proteome</keyword>
<comment type="caution">
    <text evidence="3">The sequence shown here is derived from an EMBL/GenBank/DDBJ whole genome shotgun (WGS) entry which is preliminary data.</text>
</comment>
<dbReference type="Proteomes" id="UP001498398">
    <property type="component" value="Unassembled WGS sequence"/>
</dbReference>
<feature type="compositionally biased region" description="Low complexity" evidence="1">
    <location>
        <begin position="304"/>
        <end position="318"/>
    </location>
</feature>
<keyword evidence="2" id="KW-1133">Transmembrane helix</keyword>
<feature type="compositionally biased region" description="Low complexity" evidence="1">
    <location>
        <begin position="367"/>
        <end position="382"/>
    </location>
</feature>
<evidence type="ECO:0000313" key="3">
    <source>
        <dbReference type="EMBL" id="KAK7446980.1"/>
    </source>
</evidence>
<feature type="compositionally biased region" description="Polar residues" evidence="1">
    <location>
        <begin position="434"/>
        <end position="450"/>
    </location>
</feature>
<sequence>MNGRGAGVFHGDSPSSFNDTVLGFDSDLSANSLQVSFRGTSIAFVGGASLPSTRNASDSSFDIQIQAVDNSFNRDDTGRSYPSTDCYCQWYTSPSLPDSSTVYNIDATNLHGVDIDYALIEVGENTPLAGQTIIVDDLSPEIRWSDGWFNQSDFEQLNNPKNHMHPNGNSTHSSTTAGSGFEFQFAGTSITVVGMLFPSNSDSFTATFNVDNSDQPFTRKFNASDVTAHQNNFVFFNQSTLSSGNHTLTVNLTEAIGAAVFAVDYLLYKPTFGSLSEKPDFGTFGLQGNDGGSDGGDDGGNTTGNGSESTPSGSSSSKTNVGAIAGGVVGGVVFLLLAIGLLWFRRRKQSTNTRVLKPRPNSDFVVSPLAASPSSGYPASSSRNEKGGYNRETIAVSPATGSPSQADSHAPASSSNRMEEMAALHSEIERQRSILSRTRQSQADVTSSPSRDLGAPQDPSSSPETQSPSEGLRSAAETQPSQDQIVERIDVLTGMLTRLMNDIVAPPPAYQSETHHTSPASRLNADVGHGDVQES</sequence>
<accession>A0ABR1J0S9</accession>
<reference evidence="3 4" key="1">
    <citation type="submission" date="2024-01" db="EMBL/GenBank/DDBJ databases">
        <title>A draft genome for the cacao thread blight pathogen Marasmiellus scandens.</title>
        <authorList>
            <person name="Baruah I.K."/>
            <person name="Leung J."/>
            <person name="Bukari Y."/>
            <person name="Amoako-Attah I."/>
            <person name="Meinhardt L.W."/>
            <person name="Bailey B.A."/>
            <person name="Cohen S.P."/>
        </authorList>
    </citation>
    <scope>NUCLEOTIDE SEQUENCE [LARGE SCALE GENOMIC DNA]</scope>
    <source>
        <strain evidence="3 4">GH-19</strain>
    </source>
</reference>
<gene>
    <name evidence="3" type="ORF">VKT23_014192</name>
</gene>
<protein>
    <submittedName>
        <fullName evidence="3">Uncharacterized protein</fullName>
    </submittedName>
</protein>
<feature type="transmembrane region" description="Helical" evidence="2">
    <location>
        <begin position="321"/>
        <end position="344"/>
    </location>
</feature>
<feature type="compositionally biased region" description="Low complexity" evidence="1">
    <location>
        <begin position="456"/>
        <end position="470"/>
    </location>
</feature>
<keyword evidence="2" id="KW-0472">Membrane</keyword>
<feature type="region of interest" description="Disordered" evidence="1">
    <location>
        <begin position="283"/>
        <end position="318"/>
    </location>
</feature>
<feature type="region of interest" description="Disordered" evidence="1">
    <location>
        <begin position="434"/>
        <end position="485"/>
    </location>
</feature>
<keyword evidence="2" id="KW-0812">Transmembrane</keyword>
<dbReference type="EMBL" id="JBANRG010000042">
    <property type="protein sequence ID" value="KAK7446980.1"/>
    <property type="molecule type" value="Genomic_DNA"/>
</dbReference>
<feature type="compositionally biased region" description="Polar residues" evidence="1">
    <location>
        <begin position="399"/>
        <end position="416"/>
    </location>
</feature>
<feature type="region of interest" description="Disordered" evidence="1">
    <location>
        <begin position="506"/>
        <end position="535"/>
    </location>
</feature>
<evidence type="ECO:0000256" key="2">
    <source>
        <dbReference type="SAM" id="Phobius"/>
    </source>
</evidence>
<feature type="compositionally biased region" description="Gly residues" evidence="1">
    <location>
        <begin position="288"/>
        <end position="303"/>
    </location>
</feature>
<proteinExistence type="predicted"/>
<dbReference type="Gene3D" id="2.60.120.260">
    <property type="entry name" value="Galactose-binding domain-like"/>
    <property type="match status" value="1"/>
</dbReference>
<name>A0ABR1J0S9_9AGAR</name>
<organism evidence="3 4">
    <name type="scientific">Marasmiellus scandens</name>
    <dbReference type="NCBI Taxonomy" id="2682957"/>
    <lineage>
        <taxon>Eukaryota</taxon>
        <taxon>Fungi</taxon>
        <taxon>Dikarya</taxon>
        <taxon>Basidiomycota</taxon>
        <taxon>Agaricomycotina</taxon>
        <taxon>Agaricomycetes</taxon>
        <taxon>Agaricomycetidae</taxon>
        <taxon>Agaricales</taxon>
        <taxon>Marasmiineae</taxon>
        <taxon>Omphalotaceae</taxon>
        <taxon>Marasmiellus</taxon>
    </lineage>
</organism>
<dbReference type="Gene3D" id="1.20.5.510">
    <property type="entry name" value="Single helix bin"/>
    <property type="match status" value="1"/>
</dbReference>
<evidence type="ECO:0000256" key="1">
    <source>
        <dbReference type="SAM" id="MobiDB-lite"/>
    </source>
</evidence>
<evidence type="ECO:0000313" key="4">
    <source>
        <dbReference type="Proteomes" id="UP001498398"/>
    </source>
</evidence>